<keyword evidence="9" id="KW-1185">Reference proteome</keyword>
<feature type="compositionally biased region" description="Basic and acidic residues" evidence="7">
    <location>
        <begin position="1"/>
        <end position="16"/>
    </location>
</feature>
<dbReference type="InterPro" id="IPR000425">
    <property type="entry name" value="MIP"/>
</dbReference>
<protein>
    <submittedName>
        <fullName evidence="10">Probable aquaporin NIP7-1</fullName>
    </submittedName>
</protein>
<dbReference type="SUPFAM" id="SSF81338">
    <property type="entry name" value="Aquaporin-like"/>
    <property type="match status" value="1"/>
</dbReference>
<feature type="transmembrane region" description="Helical" evidence="8">
    <location>
        <begin position="91"/>
        <end position="109"/>
    </location>
</feature>
<keyword evidence="3 6" id="KW-0812">Transmembrane</keyword>
<organism evidence="9 10">
    <name type="scientific">Spinacia oleracea</name>
    <name type="common">Spinach</name>
    <dbReference type="NCBI Taxonomy" id="3562"/>
    <lineage>
        <taxon>Eukaryota</taxon>
        <taxon>Viridiplantae</taxon>
        <taxon>Streptophyta</taxon>
        <taxon>Embryophyta</taxon>
        <taxon>Tracheophyta</taxon>
        <taxon>Spermatophyta</taxon>
        <taxon>Magnoliopsida</taxon>
        <taxon>eudicotyledons</taxon>
        <taxon>Gunneridae</taxon>
        <taxon>Pentapetalae</taxon>
        <taxon>Caryophyllales</taxon>
        <taxon>Chenopodiaceae</taxon>
        <taxon>Chenopodioideae</taxon>
        <taxon>Anserineae</taxon>
        <taxon>Spinacia</taxon>
    </lineage>
</organism>
<dbReference type="InterPro" id="IPR022357">
    <property type="entry name" value="MIP_CS"/>
</dbReference>
<feature type="transmembrane region" description="Helical" evidence="8">
    <location>
        <begin position="205"/>
        <end position="227"/>
    </location>
</feature>
<feature type="transmembrane region" description="Helical" evidence="8">
    <location>
        <begin position="247"/>
        <end position="270"/>
    </location>
</feature>
<dbReference type="PANTHER" id="PTHR45724">
    <property type="entry name" value="AQUAPORIN NIP2-1"/>
    <property type="match status" value="1"/>
</dbReference>
<dbReference type="InterPro" id="IPR034294">
    <property type="entry name" value="Aquaporin_transptr"/>
</dbReference>
<gene>
    <name evidence="10" type="primary">LOC110800026</name>
</gene>
<keyword evidence="2 6" id="KW-0813">Transport</keyword>
<evidence type="ECO:0000256" key="6">
    <source>
        <dbReference type="RuleBase" id="RU000477"/>
    </source>
</evidence>
<dbReference type="AlphaFoldDB" id="A0A9R0K756"/>
<dbReference type="PANTHER" id="PTHR45724:SF26">
    <property type="entry name" value="AQUAPORIN NIP7-1-RELATED"/>
    <property type="match status" value="1"/>
</dbReference>
<proteinExistence type="inferred from homology"/>
<evidence type="ECO:0000256" key="2">
    <source>
        <dbReference type="ARBA" id="ARBA00022448"/>
    </source>
</evidence>
<feature type="transmembrane region" description="Helical" evidence="8">
    <location>
        <begin position="174"/>
        <end position="193"/>
    </location>
</feature>
<dbReference type="PRINTS" id="PR00783">
    <property type="entry name" value="MINTRINSICP"/>
</dbReference>
<keyword evidence="4 8" id="KW-1133">Transmembrane helix</keyword>
<comment type="similarity">
    <text evidence="6">Belongs to the MIP/aquaporin (TC 1.A.8) family.</text>
</comment>
<feature type="compositionally biased region" description="Polar residues" evidence="7">
    <location>
        <begin position="17"/>
        <end position="34"/>
    </location>
</feature>
<feature type="region of interest" description="Disordered" evidence="7">
    <location>
        <begin position="1"/>
        <end position="34"/>
    </location>
</feature>
<dbReference type="InterPro" id="IPR023271">
    <property type="entry name" value="Aquaporin-like"/>
</dbReference>
<evidence type="ECO:0000313" key="10">
    <source>
        <dbReference type="RefSeq" id="XP_021861010.2"/>
    </source>
</evidence>
<evidence type="ECO:0000256" key="8">
    <source>
        <dbReference type="SAM" id="Phobius"/>
    </source>
</evidence>
<reference evidence="10" key="2">
    <citation type="submission" date="2025-08" db="UniProtKB">
        <authorList>
            <consortium name="RefSeq"/>
        </authorList>
    </citation>
    <scope>IDENTIFICATION</scope>
    <source>
        <tissue evidence="10">Leaf</tissue>
    </source>
</reference>
<evidence type="ECO:0000256" key="5">
    <source>
        <dbReference type="ARBA" id="ARBA00023136"/>
    </source>
</evidence>
<feature type="transmembrane region" description="Helical" evidence="8">
    <location>
        <begin position="60"/>
        <end position="79"/>
    </location>
</feature>
<evidence type="ECO:0000256" key="4">
    <source>
        <dbReference type="ARBA" id="ARBA00022989"/>
    </source>
</evidence>
<evidence type="ECO:0000313" key="9">
    <source>
        <dbReference type="Proteomes" id="UP000813463"/>
    </source>
</evidence>
<sequence>MFREDQSPFDHSRTRESTSGQLPNNQQMGASNDSMPGNEHWKFTSLFFLPSGLDLNPARVVFAEGLGTFMLMFSICGIMGSMQLLGNQVGLLEYATTAGTAIVVIIFTLGDISGAHVNPAVTIAFAVFGHFPWKKVPFYVMSQLLGSILATYVGELVFRVNPEFIMTVPVKDHAFAAFTAEFIATFFVTFLAASLARDARSVGRLAGFVMGISIALAVLMTGPLSGGSLNPARSIGPAILAWKLDQIWIYFVAPVAGAVLGVSMVHALCLHHPPQSHNSSAARGVLP</sequence>
<dbReference type="Gene3D" id="1.20.1080.10">
    <property type="entry name" value="Glycerol uptake facilitator protein"/>
    <property type="match status" value="1"/>
</dbReference>
<dbReference type="Pfam" id="PF00230">
    <property type="entry name" value="MIP"/>
    <property type="match status" value="1"/>
</dbReference>
<dbReference type="KEGG" id="soe:110800026"/>
<evidence type="ECO:0000256" key="1">
    <source>
        <dbReference type="ARBA" id="ARBA00004141"/>
    </source>
</evidence>
<accession>A0A9R0K756</accession>
<dbReference type="Proteomes" id="UP000813463">
    <property type="component" value="Chromosome 3"/>
</dbReference>
<dbReference type="GO" id="GO:0016020">
    <property type="term" value="C:membrane"/>
    <property type="evidence" value="ECO:0007669"/>
    <property type="project" value="UniProtKB-SubCell"/>
</dbReference>
<evidence type="ECO:0000256" key="3">
    <source>
        <dbReference type="ARBA" id="ARBA00022692"/>
    </source>
</evidence>
<feature type="transmembrane region" description="Helical" evidence="8">
    <location>
        <begin position="115"/>
        <end position="131"/>
    </location>
</feature>
<reference evidence="9" key="1">
    <citation type="journal article" date="2021" name="Nat. Commun.">
        <title>Genomic analyses provide insights into spinach domestication and the genetic basis of agronomic traits.</title>
        <authorList>
            <person name="Cai X."/>
            <person name="Sun X."/>
            <person name="Xu C."/>
            <person name="Sun H."/>
            <person name="Wang X."/>
            <person name="Ge C."/>
            <person name="Zhang Z."/>
            <person name="Wang Q."/>
            <person name="Fei Z."/>
            <person name="Jiao C."/>
            <person name="Wang Q."/>
        </authorList>
    </citation>
    <scope>NUCLEOTIDE SEQUENCE [LARGE SCALE GENOMIC DNA]</scope>
    <source>
        <strain evidence="9">cv. Varoflay</strain>
    </source>
</reference>
<evidence type="ECO:0000256" key="7">
    <source>
        <dbReference type="SAM" id="MobiDB-lite"/>
    </source>
</evidence>
<name>A0A9R0K756_SPIOL</name>
<feature type="transmembrane region" description="Helical" evidence="8">
    <location>
        <begin position="138"/>
        <end position="154"/>
    </location>
</feature>
<dbReference type="RefSeq" id="XP_021861010.2">
    <property type="nucleotide sequence ID" value="XM_022005318.2"/>
</dbReference>
<comment type="subcellular location">
    <subcellularLocation>
        <location evidence="1">Membrane</location>
        <topology evidence="1">Multi-pass membrane protein</topology>
    </subcellularLocation>
</comment>
<dbReference type="PROSITE" id="PS00221">
    <property type="entry name" value="MIP"/>
    <property type="match status" value="1"/>
</dbReference>
<dbReference type="GeneID" id="110800026"/>
<keyword evidence="5 8" id="KW-0472">Membrane</keyword>
<dbReference type="GO" id="GO:0015267">
    <property type="term" value="F:channel activity"/>
    <property type="evidence" value="ECO:0007669"/>
    <property type="project" value="InterPro"/>
</dbReference>